<dbReference type="InterPro" id="IPR003791">
    <property type="entry name" value="UPF0178"/>
</dbReference>
<comment type="similarity">
    <text evidence="1 2">Belongs to the UPF0178 family.</text>
</comment>
<comment type="caution">
    <text evidence="3">The sequence shown here is derived from an EMBL/GenBank/DDBJ whole genome shotgun (WGS) entry which is preliminary data.</text>
</comment>
<organism evidence="3 4">
    <name type="scientific">Thalassobaculum fulvum</name>
    <dbReference type="NCBI Taxonomy" id="1633335"/>
    <lineage>
        <taxon>Bacteria</taxon>
        <taxon>Pseudomonadati</taxon>
        <taxon>Pseudomonadota</taxon>
        <taxon>Alphaproteobacteria</taxon>
        <taxon>Rhodospirillales</taxon>
        <taxon>Thalassobaculaceae</taxon>
        <taxon>Thalassobaculum</taxon>
    </lineage>
</organism>
<dbReference type="EMBL" id="BMZS01000009">
    <property type="protein sequence ID" value="GHD57138.1"/>
    <property type="molecule type" value="Genomic_DNA"/>
</dbReference>
<dbReference type="Proteomes" id="UP000630353">
    <property type="component" value="Unassembled WGS sequence"/>
</dbReference>
<evidence type="ECO:0000256" key="2">
    <source>
        <dbReference type="HAMAP-Rule" id="MF_00489"/>
    </source>
</evidence>
<dbReference type="PANTHER" id="PTHR35146:SF1">
    <property type="entry name" value="UPF0178 PROTEIN YAII"/>
    <property type="match status" value="1"/>
</dbReference>
<dbReference type="NCBIfam" id="NF001095">
    <property type="entry name" value="PRK00124.1"/>
    <property type="match status" value="1"/>
</dbReference>
<proteinExistence type="inferred from homology"/>
<protein>
    <recommendedName>
        <fullName evidence="2">UPF0178 protein GCM10017083_38190</fullName>
    </recommendedName>
</protein>
<evidence type="ECO:0000256" key="1">
    <source>
        <dbReference type="ARBA" id="ARBA00008522"/>
    </source>
</evidence>
<dbReference type="AlphaFoldDB" id="A0A918XVP1"/>
<accession>A0A918XVP1</accession>
<evidence type="ECO:0000313" key="3">
    <source>
        <dbReference type="EMBL" id="GHD57138.1"/>
    </source>
</evidence>
<gene>
    <name evidence="3" type="ORF">GCM10017083_38190</name>
</gene>
<dbReference type="Pfam" id="PF02639">
    <property type="entry name" value="DUF188"/>
    <property type="match status" value="1"/>
</dbReference>
<dbReference type="PANTHER" id="PTHR35146">
    <property type="entry name" value="UPF0178 PROTEIN YAII"/>
    <property type="match status" value="1"/>
</dbReference>
<reference evidence="3" key="1">
    <citation type="journal article" date="2014" name="Int. J. Syst. Evol. Microbiol.">
        <title>Complete genome sequence of Corynebacterium casei LMG S-19264T (=DSM 44701T), isolated from a smear-ripened cheese.</title>
        <authorList>
            <consortium name="US DOE Joint Genome Institute (JGI-PGF)"/>
            <person name="Walter F."/>
            <person name="Albersmeier A."/>
            <person name="Kalinowski J."/>
            <person name="Ruckert C."/>
        </authorList>
    </citation>
    <scope>NUCLEOTIDE SEQUENCE</scope>
    <source>
        <strain evidence="3">KCTC 42651</strain>
    </source>
</reference>
<reference evidence="3" key="2">
    <citation type="submission" date="2020-09" db="EMBL/GenBank/DDBJ databases">
        <authorList>
            <person name="Sun Q."/>
            <person name="Kim S."/>
        </authorList>
    </citation>
    <scope>NUCLEOTIDE SEQUENCE</scope>
    <source>
        <strain evidence="3">KCTC 42651</strain>
    </source>
</reference>
<evidence type="ECO:0000313" key="4">
    <source>
        <dbReference type="Proteomes" id="UP000630353"/>
    </source>
</evidence>
<name>A0A918XVP1_9PROT</name>
<sequence length="149" mass="16348">MADSRPEIYVDADACPVREEVLRVAERHGLVVHLVSNRGFRTTDRPNVRNVLVSDRLDAADDWIAERIGPGDVAVTGDIPLAARCLERGARVLDHKGKPFTEQGIGMALAMRDLMSDLRAMGEVSGGGPGFTKQDRSRFLEALERAVRP</sequence>
<dbReference type="RefSeq" id="WP_189992590.1">
    <property type="nucleotide sequence ID" value="NZ_BMZS01000009.1"/>
</dbReference>
<dbReference type="HAMAP" id="MF_00489">
    <property type="entry name" value="UPF0178"/>
    <property type="match status" value="1"/>
</dbReference>
<keyword evidence="4" id="KW-1185">Reference proteome</keyword>
<dbReference type="CDD" id="cd18720">
    <property type="entry name" value="PIN_YqxD-like"/>
    <property type="match status" value="1"/>
</dbReference>